<dbReference type="GO" id="GO:0003677">
    <property type="term" value="F:DNA binding"/>
    <property type="evidence" value="ECO:0007669"/>
    <property type="project" value="UniProtKB-UniRule"/>
</dbReference>
<comment type="similarity">
    <text evidence="1 12 13">Belongs to the peptidase S24 family.</text>
</comment>
<keyword evidence="7 12" id="KW-0805">Transcription regulation</keyword>
<evidence type="ECO:0000256" key="7">
    <source>
        <dbReference type="ARBA" id="ARBA00023015"/>
    </source>
</evidence>
<evidence type="ECO:0000256" key="13">
    <source>
        <dbReference type="RuleBase" id="RU003991"/>
    </source>
</evidence>
<dbReference type="InterPro" id="IPR015927">
    <property type="entry name" value="Peptidase_S24_S26A/B/C"/>
</dbReference>
<reference evidence="16 17" key="1">
    <citation type="journal article" date="2019" name="Nat. Microbiol.">
        <title>Mediterranean grassland soil C-N compound turnover is dependent on rainfall and depth, and is mediated by genomically divergent microorganisms.</title>
        <authorList>
            <person name="Diamond S."/>
            <person name="Andeer P.F."/>
            <person name="Li Z."/>
            <person name="Crits-Christoph A."/>
            <person name="Burstein D."/>
            <person name="Anantharaman K."/>
            <person name="Lane K.R."/>
            <person name="Thomas B.C."/>
            <person name="Pan C."/>
            <person name="Northen T.R."/>
            <person name="Banfield J.F."/>
        </authorList>
    </citation>
    <scope>NUCLEOTIDE SEQUENCE [LARGE SCALE GENOMIC DNA]</scope>
    <source>
        <strain evidence="16">NP_7</strain>
    </source>
</reference>
<evidence type="ECO:0000256" key="8">
    <source>
        <dbReference type="ARBA" id="ARBA00023125"/>
    </source>
</evidence>
<evidence type="ECO:0000256" key="1">
    <source>
        <dbReference type="ARBA" id="ARBA00007484"/>
    </source>
</evidence>
<keyword evidence="3 12" id="KW-0235">DNA replication</keyword>
<dbReference type="InterPro" id="IPR036388">
    <property type="entry name" value="WH-like_DNA-bd_sf"/>
</dbReference>
<dbReference type="AlphaFoldDB" id="A0A537J829"/>
<dbReference type="EC" id="3.4.21.88" evidence="12"/>
<evidence type="ECO:0000256" key="12">
    <source>
        <dbReference type="HAMAP-Rule" id="MF_00015"/>
    </source>
</evidence>
<dbReference type="InterPro" id="IPR006199">
    <property type="entry name" value="LexA_DNA-bd_dom"/>
</dbReference>
<feature type="domain" description="Peptidase S24/S26A/S26B/S26C" evidence="14">
    <location>
        <begin position="85"/>
        <end position="197"/>
    </location>
</feature>
<dbReference type="InterPro" id="IPR036390">
    <property type="entry name" value="WH_DNA-bd_sf"/>
</dbReference>
<evidence type="ECO:0000256" key="2">
    <source>
        <dbReference type="ARBA" id="ARBA00022491"/>
    </source>
</evidence>
<accession>A0A537J829</accession>
<keyword evidence="6 12" id="KW-0068">Autocatalytic cleavage</keyword>
<evidence type="ECO:0000256" key="5">
    <source>
        <dbReference type="ARBA" id="ARBA00022801"/>
    </source>
</evidence>
<evidence type="ECO:0000259" key="14">
    <source>
        <dbReference type="Pfam" id="PF00717"/>
    </source>
</evidence>
<dbReference type="InterPro" id="IPR050077">
    <property type="entry name" value="LexA_repressor"/>
</dbReference>
<dbReference type="CDD" id="cd06529">
    <property type="entry name" value="S24_LexA-like"/>
    <property type="match status" value="1"/>
</dbReference>
<dbReference type="SUPFAM" id="SSF51306">
    <property type="entry name" value="LexA/Signal peptidase"/>
    <property type="match status" value="1"/>
</dbReference>
<dbReference type="HAMAP" id="MF_00015">
    <property type="entry name" value="LexA"/>
    <property type="match status" value="1"/>
</dbReference>
<organism evidence="16 17">
    <name type="scientific">Candidatus Segetimicrobium genomatis</name>
    <dbReference type="NCBI Taxonomy" id="2569760"/>
    <lineage>
        <taxon>Bacteria</taxon>
        <taxon>Bacillati</taxon>
        <taxon>Candidatus Sysuimicrobiota</taxon>
        <taxon>Candidatus Sysuimicrobiia</taxon>
        <taxon>Candidatus Sysuimicrobiales</taxon>
        <taxon>Candidatus Segetimicrobiaceae</taxon>
        <taxon>Candidatus Segetimicrobium</taxon>
    </lineage>
</organism>
<keyword evidence="5 12" id="KW-0378">Hydrolase</keyword>
<dbReference type="SUPFAM" id="SSF46785">
    <property type="entry name" value="Winged helix' DNA-binding domain"/>
    <property type="match status" value="1"/>
</dbReference>
<dbReference type="PANTHER" id="PTHR33516:SF2">
    <property type="entry name" value="LEXA REPRESSOR-RELATED"/>
    <property type="match status" value="1"/>
</dbReference>
<keyword evidence="4 12" id="KW-0227">DNA damage</keyword>
<dbReference type="Pfam" id="PF00717">
    <property type="entry name" value="Peptidase_S24"/>
    <property type="match status" value="1"/>
</dbReference>
<evidence type="ECO:0000256" key="11">
    <source>
        <dbReference type="ARBA" id="ARBA00023236"/>
    </source>
</evidence>
<dbReference type="GO" id="GO:0006508">
    <property type="term" value="P:proteolysis"/>
    <property type="evidence" value="ECO:0007669"/>
    <property type="project" value="InterPro"/>
</dbReference>
<feature type="active site" description="For autocatalytic cleavage activity" evidence="12">
    <location>
        <position position="165"/>
    </location>
</feature>
<dbReference type="PANTHER" id="PTHR33516">
    <property type="entry name" value="LEXA REPRESSOR"/>
    <property type="match status" value="1"/>
</dbReference>
<dbReference type="PRINTS" id="PR00726">
    <property type="entry name" value="LEXASERPTASE"/>
</dbReference>
<dbReference type="InterPro" id="IPR006200">
    <property type="entry name" value="LexA"/>
</dbReference>
<keyword evidence="9 12" id="KW-0804">Transcription</keyword>
<evidence type="ECO:0000256" key="9">
    <source>
        <dbReference type="ARBA" id="ARBA00023163"/>
    </source>
</evidence>
<dbReference type="GO" id="GO:0006281">
    <property type="term" value="P:DNA repair"/>
    <property type="evidence" value="ECO:0007669"/>
    <property type="project" value="UniProtKB-UniRule"/>
</dbReference>
<comment type="caution">
    <text evidence="16">The sequence shown here is derived from an EMBL/GenBank/DDBJ whole genome shotgun (WGS) entry which is preliminary data.</text>
</comment>
<protein>
    <recommendedName>
        <fullName evidence="12">LexA repressor</fullName>
        <ecNumber evidence="12">3.4.21.88</ecNumber>
    </recommendedName>
</protein>
<feature type="DNA-binding region" description="H-T-H motif" evidence="12">
    <location>
        <begin position="30"/>
        <end position="50"/>
    </location>
</feature>
<evidence type="ECO:0000256" key="10">
    <source>
        <dbReference type="ARBA" id="ARBA00023204"/>
    </source>
</evidence>
<sequence>MSQRKLTGRQRQVLDYLVNAVREKGYAPSVREIGTALGLRSPSTVHQHLMALEQKGCVRRQGDRMRALEVVDKSLVQKGESIVLPVIGRVSAGRPILADERAEEYVAVPPHLFGDVRECFLLRVRGDSMNGAGILPGDLVIVHPQAHAAPGDIVVALLGEDATVKRLALIEGKPVLKPENPTYPPLLGDFQVLGRVVGALRAYDEVLAWA</sequence>
<dbReference type="GO" id="GO:0006260">
    <property type="term" value="P:DNA replication"/>
    <property type="evidence" value="ECO:0007669"/>
    <property type="project" value="UniProtKB-UniRule"/>
</dbReference>
<dbReference type="InterPro" id="IPR039418">
    <property type="entry name" value="LexA-like"/>
</dbReference>
<dbReference type="EMBL" id="VBAO01000264">
    <property type="protein sequence ID" value="TMI79724.1"/>
    <property type="molecule type" value="Genomic_DNA"/>
</dbReference>
<dbReference type="Pfam" id="PF01726">
    <property type="entry name" value="LexA_DNA_bind"/>
    <property type="match status" value="1"/>
</dbReference>
<gene>
    <name evidence="12 16" type="primary">lexA</name>
    <name evidence="16" type="ORF">E6H04_10040</name>
</gene>
<evidence type="ECO:0000313" key="16">
    <source>
        <dbReference type="EMBL" id="TMI79724.1"/>
    </source>
</evidence>
<keyword evidence="11 12" id="KW-0742">SOS response</keyword>
<feature type="site" description="Cleavage; by autolysis" evidence="12">
    <location>
        <begin position="92"/>
        <end position="93"/>
    </location>
</feature>
<dbReference type="NCBIfam" id="TIGR00498">
    <property type="entry name" value="lexA"/>
    <property type="match status" value="1"/>
</dbReference>
<comment type="subunit">
    <text evidence="12">Homodimer.</text>
</comment>
<dbReference type="InterPro" id="IPR006197">
    <property type="entry name" value="Peptidase_S24_LexA"/>
</dbReference>
<feature type="active site" description="For autocatalytic cleavage activity" evidence="12">
    <location>
        <position position="128"/>
    </location>
</feature>
<dbReference type="Gene3D" id="2.10.109.10">
    <property type="entry name" value="Umud Fragment, subunit A"/>
    <property type="match status" value="1"/>
</dbReference>
<evidence type="ECO:0000256" key="3">
    <source>
        <dbReference type="ARBA" id="ARBA00022705"/>
    </source>
</evidence>
<dbReference type="GO" id="GO:0004252">
    <property type="term" value="F:serine-type endopeptidase activity"/>
    <property type="evidence" value="ECO:0007669"/>
    <property type="project" value="UniProtKB-UniRule"/>
</dbReference>
<dbReference type="Gene3D" id="1.10.10.10">
    <property type="entry name" value="Winged helix-like DNA-binding domain superfamily/Winged helix DNA-binding domain"/>
    <property type="match status" value="1"/>
</dbReference>
<keyword evidence="10 12" id="KW-0234">DNA repair</keyword>
<evidence type="ECO:0000256" key="6">
    <source>
        <dbReference type="ARBA" id="ARBA00022813"/>
    </source>
</evidence>
<keyword evidence="8 12" id="KW-0238">DNA-binding</keyword>
<comment type="function">
    <text evidence="12">Represses a number of genes involved in the response to DNA damage (SOS response), including recA and lexA. In the presence of single-stranded DNA, RecA interacts with LexA causing an autocatalytic cleavage which disrupts the DNA-binding part of LexA, leading to derepression of the SOS regulon and eventually DNA repair.</text>
</comment>
<comment type="catalytic activity">
    <reaction evidence="12">
        <text>Hydrolysis of Ala-|-Gly bond in repressor LexA.</text>
        <dbReference type="EC" id="3.4.21.88"/>
    </reaction>
</comment>
<feature type="domain" description="LexA repressor DNA-binding" evidence="15">
    <location>
        <begin position="4"/>
        <end position="67"/>
    </location>
</feature>
<evidence type="ECO:0000259" key="15">
    <source>
        <dbReference type="Pfam" id="PF01726"/>
    </source>
</evidence>
<evidence type="ECO:0000313" key="17">
    <source>
        <dbReference type="Proteomes" id="UP000320048"/>
    </source>
</evidence>
<dbReference type="Proteomes" id="UP000320048">
    <property type="component" value="Unassembled WGS sequence"/>
</dbReference>
<dbReference type="InterPro" id="IPR036286">
    <property type="entry name" value="LexA/Signal_pep-like_sf"/>
</dbReference>
<name>A0A537J829_9BACT</name>
<evidence type="ECO:0000256" key="4">
    <source>
        <dbReference type="ARBA" id="ARBA00022763"/>
    </source>
</evidence>
<keyword evidence="2 12" id="KW-0678">Repressor</keyword>
<dbReference type="GO" id="GO:0045892">
    <property type="term" value="P:negative regulation of DNA-templated transcription"/>
    <property type="evidence" value="ECO:0007669"/>
    <property type="project" value="UniProtKB-UniRule"/>
</dbReference>
<proteinExistence type="inferred from homology"/>
<dbReference type="GO" id="GO:0009432">
    <property type="term" value="P:SOS response"/>
    <property type="evidence" value="ECO:0007669"/>
    <property type="project" value="UniProtKB-UniRule"/>
</dbReference>